<feature type="compositionally biased region" description="Polar residues" evidence="1">
    <location>
        <begin position="1034"/>
        <end position="1044"/>
    </location>
</feature>
<name>A0AAN7SCQ1_9COLE</name>
<feature type="compositionally biased region" description="Basic residues" evidence="1">
    <location>
        <begin position="1743"/>
        <end position="1754"/>
    </location>
</feature>
<dbReference type="InterPro" id="IPR036058">
    <property type="entry name" value="Kazal_dom_sf"/>
</dbReference>
<dbReference type="Pfam" id="PF25027">
    <property type="entry name" value="EGF1_RECK"/>
    <property type="match status" value="1"/>
</dbReference>
<dbReference type="InterPro" id="IPR056977">
    <property type="entry name" value="FnI_RECK"/>
</dbReference>
<dbReference type="GO" id="GO:0030198">
    <property type="term" value="P:extracellular matrix organization"/>
    <property type="evidence" value="ECO:0007669"/>
    <property type="project" value="TreeGrafter"/>
</dbReference>
<dbReference type="SMART" id="SM00280">
    <property type="entry name" value="KAZAL"/>
    <property type="match status" value="3"/>
</dbReference>
<dbReference type="InterPro" id="IPR056976">
    <property type="entry name" value="EGF1_RECK"/>
</dbReference>
<feature type="region of interest" description="Disordered" evidence="1">
    <location>
        <begin position="1718"/>
        <end position="1878"/>
    </location>
</feature>
<dbReference type="InterPro" id="IPR002350">
    <property type="entry name" value="Kazal_dom"/>
</dbReference>
<keyword evidence="2" id="KW-1133">Transmembrane helix</keyword>
<dbReference type="PROSITE" id="PS51465">
    <property type="entry name" value="KAZAL_2"/>
    <property type="match status" value="2"/>
</dbReference>
<protein>
    <recommendedName>
        <fullName evidence="3">Kazal-like domain-containing protein</fullName>
    </recommendedName>
</protein>
<feature type="compositionally biased region" description="Polar residues" evidence="1">
    <location>
        <begin position="1784"/>
        <end position="1799"/>
    </location>
</feature>
<evidence type="ECO:0000256" key="1">
    <source>
        <dbReference type="SAM" id="MobiDB-lite"/>
    </source>
</evidence>
<evidence type="ECO:0000313" key="5">
    <source>
        <dbReference type="Proteomes" id="UP001353858"/>
    </source>
</evidence>
<dbReference type="InterPro" id="IPR055110">
    <property type="entry name" value="RECK-like_N"/>
</dbReference>
<feature type="compositionally biased region" description="Polar residues" evidence="1">
    <location>
        <begin position="1726"/>
        <end position="1739"/>
    </location>
</feature>
<dbReference type="Pfam" id="PF23298">
    <property type="entry name" value="FZ_RECK"/>
    <property type="match status" value="1"/>
</dbReference>
<organism evidence="4 5">
    <name type="scientific">Aquatica leii</name>
    <dbReference type="NCBI Taxonomy" id="1421715"/>
    <lineage>
        <taxon>Eukaryota</taxon>
        <taxon>Metazoa</taxon>
        <taxon>Ecdysozoa</taxon>
        <taxon>Arthropoda</taxon>
        <taxon>Hexapoda</taxon>
        <taxon>Insecta</taxon>
        <taxon>Pterygota</taxon>
        <taxon>Neoptera</taxon>
        <taxon>Endopterygota</taxon>
        <taxon>Coleoptera</taxon>
        <taxon>Polyphaga</taxon>
        <taxon>Elateriformia</taxon>
        <taxon>Elateroidea</taxon>
        <taxon>Lampyridae</taxon>
        <taxon>Luciolinae</taxon>
        <taxon>Aquatica</taxon>
    </lineage>
</organism>
<feature type="region of interest" description="Disordered" evidence="1">
    <location>
        <begin position="1214"/>
        <end position="1248"/>
    </location>
</feature>
<keyword evidence="5" id="KW-1185">Reference proteome</keyword>
<feature type="region of interest" description="Disordered" evidence="1">
    <location>
        <begin position="1017"/>
        <end position="1044"/>
    </location>
</feature>
<evidence type="ECO:0000313" key="4">
    <source>
        <dbReference type="EMBL" id="KAK4874757.1"/>
    </source>
</evidence>
<feature type="domain" description="Kazal-like" evidence="3">
    <location>
        <begin position="619"/>
        <end position="665"/>
    </location>
</feature>
<dbReference type="InterPro" id="IPR056979">
    <property type="entry name" value="FZ_RECK"/>
</dbReference>
<proteinExistence type="predicted"/>
<feature type="region of interest" description="Disordered" evidence="1">
    <location>
        <begin position="1551"/>
        <end position="1583"/>
    </location>
</feature>
<dbReference type="Pfam" id="PF23332">
    <property type="entry name" value="CC4_RECK"/>
    <property type="match status" value="2"/>
</dbReference>
<reference evidence="5" key="1">
    <citation type="submission" date="2023-01" db="EMBL/GenBank/DDBJ databases">
        <title>Key to firefly adult light organ development and bioluminescence: homeobox transcription factors regulate luciferase expression and transportation to peroxisome.</title>
        <authorList>
            <person name="Fu X."/>
        </authorList>
    </citation>
    <scope>NUCLEOTIDE SEQUENCE [LARGE SCALE GENOMIC DNA]</scope>
</reference>
<dbReference type="Pfam" id="PF25028">
    <property type="entry name" value="FnI_RECK"/>
    <property type="match status" value="1"/>
</dbReference>
<feature type="compositionally biased region" description="Basic and acidic residues" evidence="1">
    <location>
        <begin position="1859"/>
        <end position="1878"/>
    </location>
</feature>
<dbReference type="EMBL" id="JARPUR010000006">
    <property type="protein sequence ID" value="KAK4874757.1"/>
    <property type="molecule type" value="Genomic_DNA"/>
</dbReference>
<dbReference type="PANTHER" id="PTHR13487:SF3">
    <property type="entry name" value="REVERSION-INDUCING CYSTEINE-RICH PROTEIN WITH KAZAL MOTIFS"/>
    <property type="match status" value="1"/>
</dbReference>
<sequence length="1904" mass="216246">MLLTIKRDNIIYVLLLILMWNPVWILSQECMCCSQATGYCKTICEKISLVEVASDANIKNQTLQEVYTYCSLQLSSFWECLNATFKEISRGESWSGRACCTLPLSETCKRACITATSEYDLYQGCRQSDEIAFFSCVDKQSQGETCCSHARTTGCKSACEEIFKIQQTPNKIQRNEVISQCEYSSPKVLNCIKNFTIVTPATNLHKQIHCCDKSNKSKCREACKNALLTTGTHQEAIDMIEHGGCGLPLLQDQFWQCFFKPDDSVTTLMEVSRIEKVGMDSAKWHCCQKASTAHCKRLCSKTFRKDWSTSWEQFHLKCLSQISEESLRNCIDEVEEPCELGCDGLSFCTNFNNRPTELFRSCTPQADEAARNDVSLWKNQNDISLPGFSLRLKNISECSLNTWKTIACTLHIKPCSRHSHRNQICRDICLDIISLCVDWSAVSLDHTPESICDTLSPENPDVSCVSLQNFLHPAQNSYQPTSGQVSSPCKGEPCGPDQICIVNRNCMIGNSCVPYKCVRGCKLGEVSEYVVPDGAYIRIPMPNNPKGCLQICKCTNGVIESCQPLPCVPLNPCVIGNNQYKEHGSVYSKECNTCSCFAEENICTKKLCKGNTETGKDSTFTTMPCNYPPHYVPVCGRNGNTYPSSNLAKCAGLNDSDIEYGACPDPCKSNPCSIGHKCVPNTQVCLSLNQKPCLQYQCINGTINCHELPKDPVCDIENKEYQNACFLAHHNSKFAYKGPCLLNCKHTGKVCGINGKSYISECAAKADFVSVDYVGPCIAVGLITNTNDKQCTGVKCASLPDSKCIGVTPPGACCPVCGGAIRFLYSSRQIDRALYALQNKSTESVSLHGLLKALERHIQVAQCGVKGFLSVEGDIFVIVQSTEKYPSQLQLEACVRESEKLASLVNKQSPRIASELSLSCLTAAMTVHSFSSTKFDKYKKNPLKNKATKRQAQIEDDSVENDYEKDFVPSQLLSQTRHHSNKKHFPLDIEEPQLREVIKDTKVHIEYTEEGYEDIGYDHAGEERNEETNEGYKSKTTNPAKSKNYGQLQVDIEKEFENYEKVNHDDEDDEKHDETSNKSKRFTNDIPTIQINNYLATIKKEPAEILTTEKYPYYKMKNDKAFSKHSALRYAENIKNRPKKIEGDLSFYKHTGAFKCDEIALNINPLPNKTHGNNTSIVPGPRLKNLGGKILCLKSKYFGNNPLDNPLFSETSVEEPQPFFQTSRKKRSLSSDTQIMKKNDLEEPLPESSPLRLRKRRRKYPVPLFRGNSYFPTPVPPILTFSSTVFPRYKTISEVYYKDEIQPNEQLNVFADVMNNIKKTQNDLVGADTEFVEDRNVSFNTANKKNNVKIKVPLRKIKIRQSTVNNLPEISTTTTTTTTEKLQTRRRNNFKNHKPDSQVFEEYVNTIKDVKDNVQKPLNVKNNYILDKSKLEDVIGLSPPTIERFTIVPSHVQSQKVISNTFPVTGMKPPISYRPLYPGVINSKQKNRIRRKNYFHIVHKRSAEKRVYSEIRRNKPQQPDVLDDDYTPNRNRNFHYDTKTKQVVYTNPEPETKEELIEENSYEDTTDKIPFFEPSTTTTTTTEAGPSFLDYIQQVKTHKRYQYITEPTEKPKESTTQQHTTVPVSSDTPDFLKFVSKLKQNEGYVVITEKSKTKTTTQPPTIDNEDSQELQIFDITEYLPKQESYVPSVTIDYSKYKTIQRKPIDNSKILLEEDNDTSAVRDDFTEQSTLSKVTTTEAEPTTRKQRLRTRRPLSKTRYTEATTTTSTTVIPSRSTKRRFRSTTQATTEIFQETYNQTQRPVRRRLTTRSLKPSQVVPPNHKEIYTPINDTRKHKRLRLSSYTDKDEETSTLDQSIVDEPENKSLDSYETRSDKETRQNLDEVSLKNIKIIKDPSKRSYYYVPVK</sequence>
<accession>A0AAN7SCQ1</accession>
<feature type="transmembrane region" description="Helical" evidence="2">
    <location>
        <begin position="9"/>
        <end position="27"/>
    </location>
</feature>
<dbReference type="Pfam" id="PF07648">
    <property type="entry name" value="Kazal_2"/>
    <property type="match status" value="3"/>
</dbReference>
<dbReference type="Pfam" id="PF22961">
    <property type="entry name" value="RECK-like_N"/>
    <property type="match status" value="1"/>
</dbReference>
<feature type="compositionally biased region" description="Basic and acidic residues" evidence="1">
    <location>
        <begin position="1017"/>
        <end position="1033"/>
    </location>
</feature>
<dbReference type="GO" id="GO:0008191">
    <property type="term" value="F:metalloendopeptidase inhibitor activity"/>
    <property type="evidence" value="ECO:0007669"/>
    <property type="project" value="InterPro"/>
</dbReference>
<comment type="caution">
    <text evidence="4">The sequence shown here is derived from an EMBL/GenBank/DDBJ whole genome shotgun (WGS) entry which is preliminary data.</text>
</comment>
<dbReference type="GO" id="GO:0005886">
    <property type="term" value="C:plasma membrane"/>
    <property type="evidence" value="ECO:0007669"/>
    <property type="project" value="TreeGrafter"/>
</dbReference>
<dbReference type="InterPro" id="IPR056978">
    <property type="entry name" value="CC4_RECK"/>
</dbReference>
<dbReference type="Proteomes" id="UP001353858">
    <property type="component" value="Unassembled WGS sequence"/>
</dbReference>
<dbReference type="PANTHER" id="PTHR13487">
    <property type="entry name" value="SERINE PROTEASE INHIBITOR"/>
    <property type="match status" value="1"/>
</dbReference>
<keyword evidence="2" id="KW-0472">Membrane</keyword>
<dbReference type="InterPro" id="IPR039016">
    <property type="entry name" value="RECK"/>
</dbReference>
<evidence type="ECO:0000259" key="3">
    <source>
        <dbReference type="PROSITE" id="PS51465"/>
    </source>
</evidence>
<evidence type="ECO:0000256" key="2">
    <source>
        <dbReference type="SAM" id="Phobius"/>
    </source>
</evidence>
<feature type="domain" description="Kazal-like" evidence="3">
    <location>
        <begin position="687"/>
        <end position="742"/>
    </location>
</feature>
<feature type="region of interest" description="Disordered" evidence="1">
    <location>
        <begin position="1062"/>
        <end position="1081"/>
    </location>
</feature>
<feature type="region of interest" description="Disordered" evidence="1">
    <location>
        <begin position="1514"/>
        <end position="1533"/>
    </location>
</feature>
<gene>
    <name evidence="4" type="ORF">RN001_014117</name>
</gene>
<feature type="compositionally biased region" description="Low complexity" evidence="1">
    <location>
        <begin position="1755"/>
        <end position="1773"/>
    </location>
</feature>
<keyword evidence="2" id="KW-0812">Transmembrane</keyword>
<dbReference type="SUPFAM" id="SSF100895">
    <property type="entry name" value="Kazal-type serine protease inhibitors"/>
    <property type="match status" value="2"/>
</dbReference>